<dbReference type="Gene3D" id="1.10.510.10">
    <property type="entry name" value="Transferase(Phosphotransferase) domain 1"/>
    <property type="match status" value="1"/>
</dbReference>
<evidence type="ECO:0000313" key="5">
    <source>
        <dbReference type="Proteomes" id="UP001378242"/>
    </source>
</evidence>
<dbReference type="PANTHER" id="PTHR24361">
    <property type="entry name" value="MITOGEN-ACTIVATED KINASE KINASE KINASE"/>
    <property type="match status" value="1"/>
</dbReference>
<dbReference type="Pfam" id="PF00069">
    <property type="entry name" value="Pkinase"/>
    <property type="match status" value="1"/>
</dbReference>
<feature type="compositionally biased region" description="Basic and acidic residues" evidence="1">
    <location>
        <begin position="622"/>
        <end position="636"/>
    </location>
</feature>
<dbReference type="PROSITE" id="PS00108">
    <property type="entry name" value="PROTEIN_KINASE_ST"/>
    <property type="match status" value="1"/>
</dbReference>
<organism evidence="4 5">
    <name type="scientific">Cobetia marina</name>
    <name type="common">Deleya marina</name>
    <dbReference type="NCBI Taxonomy" id="28258"/>
    <lineage>
        <taxon>Bacteria</taxon>
        <taxon>Pseudomonadati</taxon>
        <taxon>Pseudomonadota</taxon>
        <taxon>Gammaproteobacteria</taxon>
        <taxon>Oceanospirillales</taxon>
        <taxon>Halomonadaceae</taxon>
        <taxon>Cobetia</taxon>
    </lineage>
</organism>
<feature type="region of interest" description="Disordered" evidence="1">
    <location>
        <begin position="622"/>
        <end position="649"/>
    </location>
</feature>
<dbReference type="InterPro" id="IPR008271">
    <property type="entry name" value="Ser/Thr_kinase_AS"/>
</dbReference>
<keyword evidence="2" id="KW-0812">Transmembrane</keyword>
<dbReference type="Proteomes" id="UP001378242">
    <property type="component" value="Unassembled WGS sequence"/>
</dbReference>
<evidence type="ECO:0000256" key="1">
    <source>
        <dbReference type="SAM" id="MobiDB-lite"/>
    </source>
</evidence>
<evidence type="ECO:0000313" key="4">
    <source>
        <dbReference type="EMBL" id="MEL0615527.1"/>
    </source>
</evidence>
<comment type="caution">
    <text evidence="4">The sequence shown here is derived from an EMBL/GenBank/DDBJ whole genome shotgun (WGS) entry which is preliminary data.</text>
</comment>
<dbReference type="InterPro" id="IPR053235">
    <property type="entry name" value="Ser_Thr_kinase"/>
</dbReference>
<accession>A0ABU9GDK5</accession>
<keyword evidence="2" id="KW-1133">Transmembrane helix</keyword>
<evidence type="ECO:0000256" key="2">
    <source>
        <dbReference type="SAM" id="Phobius"/>
    </source>
</evidence>
<evidence type="ECO:0000259" key="3">
    <source>
        <dbReference type="PROSITE" id="PS50011"/>
    </source>
</evidence>
<proteinExistence type="predicted"/>
<keyword evidence="5" id="KW-1185">Reference proteome</keyword>
<sequence length="649" mass="73097">MSDTRAHERLQQFYIPEEQSIYLLSHHDAKKLKDWVALCVAQLEGLGYREIHLVGKGAYGFVFAGWRPGEGTAIREEHVFKFTRVTLPQALQDRLEEEAFMLDQVAHPLIPRLISYQRVRRQSILVMERAPGINLEEYSLKHGRMSPRLVIRVASQLAGILKSLRGSSASPDTPAVVHGDIKPSNLVFDAEREQVALIDWGSAVFAQLDEHMQYLTTNVMQLMSDDLQQTNARLGDVYFIGEEQLNGALSSPRFDEQGVAATLYALASGQSCRFGVRAIPATSLGLPREFARMLDGMLAEDPMLRMQAGDYFLREMPRMARLVMPELPSSPIPSLLPVWVRPAARDIDTVVYTSRKSFLREAFEIDGMDSAQANLEDGDHANALDAVNDVQLDRYYKNFMQGMGDTEKAFLAAVSRLGKYPIVGGLAIRWEPQGIFVDTALHLHDPSLKAAFVVAVNNMVALARAIYRQGVFKACLFNARDTLHLERDDPEDAFTLPQASPRRQALRFPYEVSAVPELEDESRVHSYFEDGPDPEEFLALPEQIMNALSELNQIHHTGMLIFEALPHHLKIHSYYRLLDPGREADFAHLLDVILAAVPLISGLGVSGFMKMPYKNTKHFDHVEAQPERFYPRDPRVNRTTRQDPAGQAR</sequence>
<dbReference type="EMBL" id="JBAKAP010000001">
    <property type="protein sequence ID" value="MEL0615527.1"/>
    <property type="molecule type" value="Genomic_DNA"/>
</dbReference>
<dbReference type="RefSeq" id="WP_341541690.1">
    <property type="nucleotide sequence ID" value="NZ_JBAKAP010000001.1"/>
</dbReference>
<dbReference type="InterPro" id="IPR000719">
    <property type="entry name" value="Prot_kinase_dom"/>
</dbReference>
<gene>
    <name evidence="4" type="ORF">V6243_01695</name>
</gene>
<reference evidence="4 5" key="1">
    <citation type="submission" date="2024-02" db="EMBL/GenBank/DDBJ databases">
        <title>Bacteria isolated from the canopy kelp, Nereocystis luetkeana.</title>
        <authorList>
            <person name="Pfister C.A."/>
            <person name="Younker I.T."/>
            <person name="Light S.H."/>
        </authorList>
    </citation>
    <scope>NUCLEOTIDE SEQUENCE [LARGE SCALE GENOMIC DNA]</scope>
    <source>
        <strain evidence="4 5">TI.5.07</strain>
    </source>
</reference>
<keyword evidence="2" id="KW-0472">Membrane</keyword>
<feature type="transmembrane region" description="Helical" evidence="2">
    <location>
        <begin position="586"/>
        <end position="609"/>
    </location>
</feature>
<dbReference type="InterPro" id="IPR011009">
    <property type="entry name" value="Kinase-like_dom_sf"/>
</dbReference>
<feature type="domain" description="Protein kinase" evidence="3">
    <location>
        <begin position="48"/>
        <end position="319"/>
    </location>
</feature>
<protein>
    <submittedName>
        <fullName evidence="4">Phosphotransferase</fullName>
    </submittedName>
</protein>
<name>A0ABU9GDK5_COBMA</name>
<dbReference type="SUPFAM" id="SSF56112">
    <property type="entry name" value="Protein kinase-like (PK-like)"/>
    <property type="match status" value="1"/>
</dbReference>
<dbReference type="PROSITE" id="PS50011">
    <property type="entry name" value="PROTEIN_KINASE_DOM"/>
    <property type="match status" value="1"/>
</dbReference>
<dbReference type="SMART" id="SM00220">
    <property type="entry name" value="S_TKc"/>
    <property type="match status" value="1"/>
</dbReference>